<evidence type="ECO:0000256" key="4">
    <source>
        <dbReference type="ARBA" id="ARBA00022737"/>
    </source>
</evidence>
<dbReference type="PROSITE" id="PS00028">
    <property type="entry name" value="ZINC_FINGER_C2H2_1"/>
    <property type="match status" value="1"/>
</dbReference>
<dbReference type="SUPFAM" id="SSF57667">
    <property type="entry name" value="beta-beta-alpha zinc fingers"/>
    <property type="match status" value="1"/>
</dbReference>
<proteinExistence type="inferred from homology"/>
<dbReference type="InterPro" id="IPR013087">
    <property type="entry name" value="Znf_C2H2_type"/>
</dbReference>
<dbReference type="GO" id="GO:0008270">
    <property type="term" value="F:zinc ion binding"/>
    <property type="evidence" value="ECO:0007669"/>
    <property type="project" value="UniProtKB-KW"/>
</dbReference>
<evidence type="ECO:0000259" key="12">
    <source>
        <dbReference type="PROSITE" id="PS50157"/>
    </source>
</evidence>
<keyword evidence="10" id="KW-0539">Nucleus</keyword>
<dbReference type="InterPro" id="IPR036236">
    <property type="entry name" value="Znf_C2H2_sf"/>
</dbReference>
<dbReference type="GO" id="GO:0000981">
    <property type="term" value="F:DNA-binding transcription factor activity, RNA polymerase II-specific"/>
    <property type="evidence" value="ECO:0007669"/>
    <property type="project" value="TreeGrafter"/>
</dbReference>
<organism evidence="13 14">
    <name type="scientific">Scytalopus superciliaris</name>
    <dbReference type="NCBI Taxonomy" id="312124"/>
    <lineage>
        <taxon>Eukaryota</taxon>
        <taxon>Metazoa</taxon>
        <taxon>Chordata</taxon>
        <taxon>Craniata</taxon>
        <taxon>Vertebrata</taxon>
        <taxon>Euteleostomi</taxon>
        <taxon>Archelosauria</taxon>
        <taxon>Archosauria</taxon>
        <taxon>Dinosauria</taxon>
        <taxon>Saurischia</taxon>
        <taxon>Theropoda</taxon>
        <taxon>Coelurosauria</taxon>
        <taxon>Aves</taxon>
        <taxon>Neognathae</taxon>
        <taxon>Neoaves</taxon>
        <taxon>Telluraves</taxon>
        <taxon>Australaves</taxon>
        <taxon>Passeriformes</taxon>
        <taxon>Rhinocryptidae</taxon>
        <taxon>Scytalopus</taxon>
    </lineage>
</organism>
<keyword evidence="5 11" id="KW-0863">Zinc-finger</keyword>
<comment type="caution">
    <text evidence="13">The sequence shown here is derived from an EMBL/GenBank/DDBJ whole genome shotgun (WGS) entry which is preliminary data.</text>
</comment>
<sequence length="75" mass="8839">FCNSSNLITPQYLHTGEKPCKCPNCGKRFWSSSHLIKHQQTHMKEKPCYRPDLQPQLLPHHWCIHTGERPCRCPE</sequence>
<dbReference type="Gene3D" id="3.30.160.60">
    <property type="entry name" value="Classic Zinc Finger"/>
    <property type="match status" value="1"/>
</dbReference>
<evidence type="ECO:0000256" key="8">
    <source>
        <dbReference type="ARBA" id="ARBA00023125"/>
    </source>
</evidence>
<keyword evidence="14" id="KW-1185">Reference proteome</keyword>
<evidence type="ECO:0000256" key="9">
    <source>
        <dbReference type="ARBA" id="ARBA00023163"/>
    </source>
</evidence>
<keyword evidence="8" id="KW-0238">DNA-binding</keyword>
<evidence type="ECO:0000313" key="14">
    <source>
        <dbReference type="Proteomes" id="UP000580825"/>
    </source>
</evidence>
<dbReference type="GO" id="GO:0005634">
    <property type="term" value="C:nucleus"/>
    <property type="evidence" value="ECO:0007669"/>
    <property type="project" value="UniProtKB-SubCell"/>
</dbReference>
<evidence type="ECO:0000256" key="7">
    <source>
        <dbReference type="ARBA" id="ARBA00023015"/>
    </source>
</evidence>
<keyword evidence="9" id="KW-0804">Transcription</keyword>
<dbReference type="GO" id="GO:0000978">
    <property type="term" value="F:RNA polymerase II cis-regulatory region sequence-specific DNA binding"/>
    <property type="evidence" value="ECO:0007669"/>
    <property type="project" value="TreeGrafter"/>
</dbReference>
<evidence type="ECO:0000256" key="11">
    <source>
        <dbReference type="PROSITE-ProRule" id="PRU00042"/>
    </source>
</evidence>
<evidence type="ECO:0000256" key="3">
    <source>
        <dbReference type="ARBA" id="ARBA00022723"/>
    </source>
</evidence>
<dbReference type="PANTHER" id="PTHR23226:SF405">
    <property type="entry name" value="GASTRULA ZINC FINGER PROTEIN XLCGF26.1-LIKE-RELATED"/>
    <property type="match status" value="1"/>
</dbReference>
<reference evidence="13 14" key="1">
    <citation type="submission" date="2019-09" db="EMBL/GenBank/DDBJ databases">
        <title>Bird 10,000 Genomes (B10K) Project - Family phase.</title>
        <authorList>
            <person name="Zhang G."/>
        </authorList>
    </citation>
    <scope>NUCLEOTIDE SEQUENCE [LARGE SCALE GENOMIC DNA]</scope>
    <source>
        <strain evidence="13">B10K-DU-002-46</strain>
        <tissue evidence="13">Muscle</tissue>
    </source>
</reference>
<dbReference type="PANTHER" id="PTHR23226">
    <property type="entry name" value="ZINC FINGER AND SCAN DOMAIN-CONTAINING"/>
    <property type="match status" value="1"/>
</dbReference>
<dbReference type="PROSITE" id="PS50157">
    <property type="entry name" value="ZINC_FINGER_C2H2_2"/>
    <property type="match status" value="1"/>
</dbReference>
<comment type="subcellular location">
    <subcellularLocation>
        <location evidence="1">Nucleus</location>
    </subcellularLocation>
</comment>
<gene>
    <name evidence="13" type="primary">Zkscan8</name>
    <name evidence="13" type="ORF">SCYSUP_R00656</name>
</gene>
<dbReference type="Proteomes" id="UP000580825">
    <property type="component" value="Unassembled WGS sequence"/>
</dbReference>
<evidence type="ECO:0000256" key="10">
    <source>
        <dbReference type="ARBA" id="ARBA00023242"/>
    </source>
</evidence>
<dbReference type="FunFam" id="3.30.160.60:FF:000212">
    <property type="entry name" value="zinc finger protein 382 isoform X2"/>
    <property type="match status" value="1"/>
</dbReference>
<keyword evidence="6" id="KW-0862">Zinc</keyword>
<keyword evidence="4" id="KW-0677">Repeat</keyword>
<accession>A0A7L1Z038</accession>
<protein>
    <submittedName>
        <fullName evidence="13">ZKSC8 protein</fullName>
    </submittedName>
</protein>
<feature type="domain" description="C2H2-type" evidence="12">
    <location>
        <begin position="20"/>
        <end position="47"/>
    </location>
</feature>
<dbReference type="AlphaFoldDB" id="A0A7L1Z038"/>
<evidence type="ECO:0000256" key="1">
    <source>
        <dbReference type="ARBA" id="ARBA00004123"/>
    </source>
</evidence>
<feature type="non-terminal residue" evidence="13">
    <location>
        <position position="1"/>
    </location>
</feature>
<evidence type="ECO:0000313" key="13">
    <source>
        <dbReference type="EMBL" id="NXP27192.1"/>
    </source>
</evidence>
<feature type="non-terminal residue" evidence="13">
    <location>
        <position position="75"/>
    </location>
</feature>
<evidence type="ECO:0000256" key="6">
    <source>
        <dbReference type="ARBA" id="ARBA00022833"/>
    </source>
</evidence>
<keyword evidence="7" id="KW-0805">Transcription regulation</keyword>
<evidence type="ECO:0000256" key="2">
    <source>
        <dbReference type="ARBA" id="ARBA00006991"/>
    </source>
</evidence>
<dbReference type="EMBL" id="VXBX01007992">
    <property type="protein sequence ID" value="NXP27192.1"/>
    <property type="molecule type" value="Genomic_DNA"/>
</dbReference>
<comment type="similarity">
    <text evidence="2">Belongs to the krueppel C2H2-type zinc-finger protein family.</text>
</comment>
<evidence type="ECO:0000256" key="5">
    <source>
        <dbReference type="ARBA" id="ARBA00022771"/>
    </source>
</evidence>
<keyword evidence="3" id="KW-0479">Metal-binding</keyword>
<name>A0A7L1Z038_9PASS</name>